<comment type="caution">
    <text evidence="2">The sequence shown here is derived from an EMBL/GenBank/DDBJ whole genome shotgun (WGS) entry which is preliminary data.</text>
</comment>
<evidence type="ECO:0000259" key="1">
    <source>
        <dbReference type="Pfam" id="PF01261"/>
    </source>
</evidence>
<dbReference type="PANTHER" id="PTHR12110:SF53">
    <property type="entry name" value="BLR5974 PROTEIN"/>
    <property type="match status" value="1"/>
</dbReference>
<organism evidence="2 3">
    <name type="scientific">Planctopirus hydrillae</name>
    <dbReference type="NCBI Taxonomy" id="1841610"/>
    <lineage>
        <taxon>Bacteria</taxon>
        <taxon>Pseudomonadati</taxon>
        <taxon>Planctomycetota</taxon>
        <taxon>Planctomycetia</taxon>
        <taxon>Planctomycetales</taxon>
        <taxon>Planctomycetaceae</taxon>
        <taxon>Planctopirus</taxon>
    </lineage>
</organism>
<dbReference type="GO" id="GO:0016853">
    <property type="term" value="F:isomerase activity"/>
    <property type="evidence" value="ECO:0007669"/>
    <property type="project" value="UniProtKB-KW"/>
</dbReference>
<feature type="domain" description="Xylose isomerase-like TIM barrel" evidence="1">
    <location>
        <begin position="87"/>
        <end position="318"/>
    </location>
</feature>
<keyword evidence="2" id="KW-0413">Isomerase</keyword>
<dbReference type="EMBL" id="LYDR01000127">
    <property type="protein sequence ID" value="ODA29637.1"/>
    <property type="molecule type" value="Genomic_DNA"/>
</dbReference>
<dbReference type="Pfam" id="PF01261">
    <property type="entry name" value="AP_endonuc_2"/>
    <property type="match status" value="1"/>
</dbReference>
<accession>A0A1C3E8P3</accession>
<dbReference type="PANTHER" id="PTHR12110">
    <property type="entry name" value="HYDROXYPYRUVATE ISOMERASE"/>
    <property type="match status" value="1"/>
</dbReference>
<dbReference type="InterPro" id="IPR036237">
    <property type="entry name" value="Xyl_isomerase-like_sf"/>
</dbReference>
<gene>
    <name evidence="2" type="ORF">A6X21_08175</name>
</gene>
<dbReference type="InterPro" id="IPR013022">
    <property type="entry name" value="Xyl_isomerase-like_TIM-brl"/>
</dbReference>
<dbReference type="InterPro" id="IPR050312">
    <property type="entry name" value="IolE/XylAMocC-like"/>
</dbReference>
<protein>
    <submittedName>
        <fullName evidence="2">Xylose isomerase</fullName>
    </submittedName>
</protein>
<dbReference type="OrthoDB" id="259215at2"/>
<evidence type="ECO:0000313" key="3">
    <source>
        <dbReference type="Proteomes" id="UP000094828"/>
    </source>
</evidence>
<dbReference type="STRING" id="1841610.A6X21_08175"/>
<keyword evidence="3" id="KW-1185">Reference proteome</keyword>
<sequence>MPENLPISSRRQFFGDFTQSLTVAAAATTGLSVATGSILASEPAVPTSGLLKKKTRLSLAAYSWNARLAKAWDEKTPPKGATIPTFIDYCASLGLDGCELTSYYFPKDVSPEYLYACKNQAFRKGLDITGTAIGNDFCLPEGPALDAQMAMTKQWIDNSVLLGAPVIRIFAGKVAKGDTEEIAFERCVKGITKAVEYAASKGVCLALENHGGITATPEQLLKIYHAVPASPFFGINFDSGNFRTADPYADLEKIAPFAINSQLKVEMFKTDGKKELADIPRILSILKNAGYQGYLILEYEAAESPDEAIPRYVETLRKLLDA</sequence>
<dbReference type="AlphaFoldDB" id="A0A1C3E8P3"/>
<proteinExistence type="predicted"/>
<dbReference type="SUPFAM" id="SSF51658">
    <property type="entry name" value="Xylose isomerase-like"/>
    <property type="match status" value="1"/>
</dbReference>
<dbReference type="Proteomes" id="UP000094828">
    <property type="component" value="Unassembled WGS sequence"/>
</dbReference>
<dbReference type="RefSeq" id="WP_068849512.1">
    <property type="nucleotide sequence ID" value="NZ_LYDR01000127.1"/>
</dbReference>
<dbReference type="Gene3D" id="3.20.20.150">
    <property type="entry name" value="Divalent-metal-dependent TIM barrel enzymes"/>
    <property type="match status" value="1"/>
</dbReference>
<reference evidence="2 3" key="1">
    <citation type="submission" date="2016-05" db="EMBL/GenBank/DDBJ databases">
        <title>Genomic and physiological characterization of Planctopirus sp. isolated from fresh water lake.</title>
        <authorList>
            <person name="Subhash Y."/>
            <person name="Ramana C."/>
        </authorList>
    </citation>
    <scope>NUCLEOTIDE SEQUENCE [LARGE SCALE GENOMIC DNA]</scope>
    <source>
        <strain evidence="2 3">JC280</strain>
    </source>
</reference>
<evidence type="ECO:0000313" key="2">
    <source>
        <dbReference type="EMBL" id="ODA29637.1"/>
    </source>
</evidence>
<name>A0A1C3E8P3_9PLAN</name>